<proteinExistence type="predicted"/>
<evidence type="ECO:0000313" key="3">
    <source>
        <dbReference type="Proteomes" id="UP001310290"/>
    </source>
</evidence>
<evidence type="ECO:0000313" key="2">
    <source>
        <dbReference type="EMBL" id="MEH0638915.1"/>
    </source>
</evidence>
<dbReference type="Proteomes" id="UP001310290">
    <property type="component" value="Unassembled WGS sequence"/>
</dbReference>
<sequence length="161" mass="16948">MPLAADHPALRAAAVVQQVIECDRADFGLYADDPQPARAALSDLRTLAARALAHATRYQLAARIPDDLMTALDLARTRPSRKPHNPPRRRAARPGFMAPPDAAEAAVGLTLAVQILRQPTVQQAGQALRFLAAVRSDGAPPPTQPPNSCAPPSPAPAPVIG</sequence>
<evidence type="ECO:0008006" key="4">
    <source>
        <dbReference type="Google" id="ProtNLM"/>
    </source>
</evidence>
<keyword evidence="3" id="KW-1185">Reference proteome</keyword>
<feature type="region of interest" description="Disordered" evidence="1">
    <location>
        <begin position="133"/>
        <end position="161"/>
    </location>
</feature>
<feature type="compositionally biased region" description="Basic residues" evidence="1">
    <location>
        <begin position="78"/>
        <end position="92"/>
    </location>
</feature>
<comment type="caution">
    <text evidence="2">The sequence shown here is derived from an EMBL/GenBank/DDBJ whole genome shotgun (WGS) entry which is preliminary data.</text>
</comment>
<accession>A0ABU8B0E5</accession>
<feature type="region of interest" description="Disordered" evidence="1">
    <location>
        <begin position="75"/>
        <end position="96"/>
    </location>
</feature>
<evidence type="ECO:0000256" key="1">
    <source>
        <dbReference type="SAM" id="MobiDB-lite"/>
    </source>
</evidence>
<name>A0ABU8B0E5_9ACTN</name>
<reference evidence="2" key="1">
    <citation type="submission" date="2023-04" db="EMBL/GenBank/DDBJ databases">
        <title>Genomic diversity of scab-causing Streptomyces spp. in the province of Quebec, Canada.</title>
        <authorList>
            <person name="Biessy A."/>
            <person name="Cadieux M."/>
            <person name="Ciotola M."/>
            <person name="Filion M."/>
        </authorList>
    </citation>
    <scope>NUCLEOTIDE SEQUENCE</scope>
    <source>
        <strain evidence="2">B21-115</strain>
    </source>
</reference>
<dbReference type="EMBL" id="JARULZ010000002">
    <property type="protein sequence ID" value="MEH0638915.1"/>
    <property type="molecule type" value="Genomic_DNA"/>
</dbReference>
<feature type="compositionally biased region" description="Pro residues" evidence="1">
    <location>
        <begin position="139"/>
        <end position="161"/>
    </location>
</feature>
<gene>
    <name evidence="2" type="ORF">QBA35_37760</name>
</gene>
<protein>
    <recommendedName>
        <fullName evidence="4">DUF222 domain-containing protein</fullName>
    </recommendedName>
</protein>
<dbReference type="RefSeq" id="WP_334661533.1">
    <property type="nucleotide sequence ID" value="NZ_JARULZ010000002.1"/>
</dbReference>
<organism evidence="2 3">
    <name type="scientific">Streptomyces bottropensis</name>
    <dbReference type="NCBI Taxonomy" id="42235"/>
    <lineage>
        <taxon>Bacteria</taxon>
        <taxon>Bacillati</taxon>
        <taxon>Actinomycetota</taxon>
        <taxon>Actinomycetes</taxon>
        <taxon>Kitasatosporales</taxon>
        <taxon>Streptomycetaceae</taxon>
        <taxon>Streptomyces</taxon>
    </lineage>
</organism>